<name>A0A6G6Y876_9SPHN</name>
<feature type="region of interest" description="Disordered" evidence="5">
    <location>
        <begin position="1"/>
        <end position="21"/>
    </location>
</feature>
<evidence type="ECO:0000313" key="8">
    <source>
        <dbReference type="Proteomes" id="UP000501568"/>
    </source>
</evidence>
<dbReference type="CDD" id="cd03528">
    <property type="entry name" value="Rieske_RO_ferredoxin"/>
    <property type="match status" value="1"/>
</dbReference>
<evidence type="ECO:0000256" key="3">
    <source>
        <dbReference type="ARBA" id="ARBA00023004"/>
    </source>
</evidence>
<dbReference type="Pfam" id="PF00355">
    <property type="entry name" value="Rieske"/>
    <property type="match status" value="1"/>
</dbReference>
<evidence type="ECO:0000313" key="7">
    <source>
        <dbReference type="EMBL" id="QIG80776.1"/>
    </source>
</evidence>
<organism evidence="7 8">
    <name type="scientific">Stakelama tenebrarum</name>
    <dbReference type="NCBI Taxonomy" id="2711215"/>
    <lineage>
        <taxon>Bacteria</taxon>
        <taxon>Pseudomonadati</taxon>
        <taxon>Pseudomonadota</taxon>
        <taxon>Alphaproteobacteria</taxon>
        <taxon>Sphingomonadales</taxon>
        <taxon>Sphingomonadaceae</taxon>
        <taxon>Stakelama</taxon>
    </lineage>
</organism>
<accession>A0A6G6Y876</accession>
<dbReference type="AlphaFoldDB" id="A0A6G6Y876"/>
<feature type="domain" description="Rieske" evidence="6">
    <location>
        <begin position="7"/>
        <end position="102"/>
    </location>
</feature>
<reference evidence="7 8" key="1">
    <citation type="submission" date="2020-02" db="EMBL/GenBank/DDBJ databases">
        <authorList>
            <person name="Zheng R.K."/>
            <person name="Sun C.M."/>
        </authorList>
    </citation>
    <scope>NUCLEOTIDE SEQUENCE [LARGE SCALE GENOMIC DNA]</scope>
    <source>
        <strain evidence="8">zrk23</strain>
    </source>
</reference>
<dbReference type="Proteomes" id="UP000501568">
    <property type="component" value="Chromosome"/>
</dbReference>
<dbReference type="InterPro" id="IPR036922">
    <property type="entry name" value="Rieske_2Fe-2S_sf"/>
</dbReference>
<dbReference type="GO" id="GO:0046872">
    <property type="term" value="F:metal ion binding"/>
    <property type="evidence" value="ECO:0007669"/>
    <property type="project" value="UniProtKB-KW"/>
</dbReference>
<dbReference type="SUPFAM" id="SSF50022">
    <property type="entry name" value="ISP domain"/>
    <property type="match status" value="1"/>
</dbReference>
<dbReference type="Gene3D" id="2.102.10.10">
    <property type="entry name" value="Rieske [2Fe-2S] iron-sulphur domain"/>
    <property type="match status" value="1"/>
</dbReference>
<evidence type="ECO:0000256" key="4">
    <source>
        <dbReference type="ARBA" id="ARBA00023014"/>
    </source>
</evidence>
<dbReference type="GO" id="GO:0051537">
    <property type="term" value="F:2 iron, 2 sulfur cluster binding"/>
    <property type="evidence" value="ECO:0007669"/>
    <property type="project" value="UniProtKB-KW"/>
</dbReference>
<evidence type="ECO:0000256" key="2">
    <source>
        <dbReference type="ARBA" id="ARBA00022723"/>
    </source>
</evidence>
<dbReference type="PANTHER" id="PTHR21496:SF23">
    <property type="entry name" value="3-PHENYLPROPIONATE_CINNAMIC ACID DIOXYGENASE FERREDOXIN SUBUNIT"/>
    <property type="match status" value="1"/>
</dbReference>
<sequence>MTEPAYTRALPASELEPNSKKPVEINGKSILLCHTNGTIHAVSNICSHADEKLECGLMRRGWISCPVHGARFDLATGKAMNPPAKQPIAVYPVRVVDDWIEVEA</sequence>
<evidence type="ECO:0000259" key="6">
    <source>
        <dbReference type="PROSITE" id="PS51296"/>
    </source>
</evidence>
<keyword evidence="3" id="KW-0408">Iron</keyword>
<dbReference type="PANTHER" id="PTHR21496">
    <property type="entry name" value="FERREDOXIN-RELATED"/>
    <property type="match status" value="1"/>
</dbReference>
<dbReference type="KEGG" id="spzr:G5C33_13925"/>
<keyword evidence="8" id="KW-1185">Reference proteome</keyword>
<keyword evidence="1" id="KW-0001">2Fe-2S</keyword>
<keyword evidence="2" id="KW-0479">Metal-binding</keyword>
<proteinExistence type="predicted"/>
<gene>
    <name evidence="7" type="ORF">G5C33_13925</name>
</gene>
<protein>
    <submittedName>
        <fullName evidence="7">Non-heme iron oxygenase ferredoxin subunit</fullName>
    </submittedName>
</protein>
<dbReference type="PROSITE" id="PS51296">
    <property type="entry name" value="RIESKE"/>
    <property type="match status" value="1"/>
</dbReference>
<dbReference type="RefSeq" id="WP_165327784.1">
    <property type="nucleotide sequence ID" value="NZ_CP049109.1"/>
</dbReference>
<evidence type="ECO:0000256" key="5">
    <source>
        <dbReference type="SAM" id="MobiDB-lite"/>
    </source>
</evidence>
<keyword evidence="4" id="KW-0411">Iron-sulfur</keyword>
<dbReference type="InterPro" id="IPR017941">
    <property type="entry name" value="Rieske_2Fe-2S"/>
</dbReference>
<dbReference type="EMBL" id="CP049109">
    <property type="protein sequence ID" value="QIG80776.1"/>
    <property type="molecule type" value="Genomic_DNA"/>
</dbReference>
<evidence type="ECO:0000256" key="1">
    <source>
        <dbReference type="ARBA" id="ARBA00022714"/>
    </source>
</evidence>